<keyword evidence="2" id="KW-0547">Nucleotide-binding</keyword>
<dbReference type="EMBL" id="CP061799">
    <property type="protein sequence ID" value="QTA81087.1"/>
    <property type="molecule type" value="Genomic_DNA"/>
</dbReference>
<dbReference type="AlphaFoldDB" id="A0A975GH99"/>
<evidence type="ECO:0000256" key="3">
    <source>
        <dbReference type="PIRSR" id="PIRSR640198-3"/>
    </source>
</evidence>
<feature type="binding site" evidence="2">
    <location>
        <begin position="178"/>
        <end position="185"/>
    </location>
    <ligand>
        <name>ATP</name>
        <dbReference type="ChEBI" id="CHEBI:30616"/>
    </ligand>
</feature>
<organism evidence="5 6">
    <name type="scientific">Desulfonema limicola</name>
    <dbReference type="NCBI Taxonomy" id="45656"/>
    <lineage>
        <taxon>Bacteria</taxon>
        <taxon>Pseudomonadati</taxon>
        <taxon>Thermodesulfobacteriota</taxon>
        <taxon>Desulfobacteria</taxon>
        <taxon>Desulfobacterales</taxon>
        <taxon>Desulfococcaceae</taxon>
        <taxon>Desulfonema</taxon>
    </lineage>
</organism>
<dbReference type="Gene3D" id="1.10.3290.10">
    <property type="entry name" value="Fido-like domain"/>
    <property type="match status" value="1"/>
</dbReference>
<dbReference type="Pfam" id="PF02661">
    <property type="entry name" value="Fic"/>
    <property type="match status" value="1"/>
</dbReference>
<keyword evidence="2" id="KW-0067">ATP-binding</keyword>
<evidence type="ECO:0000313" key="6">
    <source>
        <dbReference type="Proteomes" id="UP000663720"/>
    </source>
</evidence>
<evidence type="ECO:0000259" key="4">
    <source>
        <dbReference type="PROSITE" id="PS51459"/>
    </source>
</evidence>
<dbReference type="RefSeq" id="WP_207687157.1">
    <property type="nucleotide sequence ID" value="NZ_CP061799.1"/>
</dbReference>
<dbReference type="PANTHER" id="PTHR13504:SF38">
    <property type="entry name" value="FIDO DOMAIN-CONTAINING PROTEIN"/>
    <property type="match status" value="1"/>
</dbReference>
<protein>
    <submittedName>
        <fullName evidence="5">Fido domain-containing protein</fullName>
    </submittedName>
</protein>
<evidence type="ECO:0000256" key="2">
    <source>
        <dbReference type="PIRSR" id="PIRSR640198-2"/>
    </source>
</evidence>
<accession>A0A975GH99</accession>
<feature type="active site" evidence="1">
    <location>
        <position position="174"/>
    </location>
</feature>
<evidence type="ECO:0000256" key="1">
    <source>
        <dbReference type="PIRSR" id="PIRSR640198-1"/>
    </source>
</evidence>
<proteinExistence type="predicted"/>
<sequence length="356" mass="41506">MVQAISNIPLKPENRNKLLQVALIKGAQATTAIEGNTLSEEEIEKIQAGWKLPPSKEYQEIEVRNIINAFNILLKEIIVENKVRIITPDLIRDFHKMISMDLGEHIDAIPGSFREDNRIVGTYRPPEYKFVSEFVEKLCNWIRKEFNFDQNQNQSFATAVIQAIVTHVYIEWIHPFGDGNGRTGRLIEFYILLRAGLPSIVSHILSNFYNQTRSEYYRQFDNARKSKDLTQFIEYAVQGFRDGLNENLKIIQEGQFNIFWHNYIYEAFANVTYTKREVFKRKRDLILQLPIGQEFLPEEIVMTTPLIAKKYSNLTMATVKRDLKNLEDIKLIRKIGKKYRANIELLKTMIPQSKTG</sequence>
<feature type="binding site" evidence="2">
    <location>
        <begin position="216"/>
        <end position="217"/>
    </location>
    <ligand>
        <name>ATP</name>
        <dbReference type="ChEBI" id="CHEBI:30616"/>
    </ligand>
</feature>
<dbReference type="InterPro" id="IPR040198">
    <property type="entry name" value="Fido_containing"/>
</dbReference>
<keyword evidence="6" id="KW-1185">Reference proteome</keyword>
<dbReference type="InterPro" id="IPR003812">
    <property type="entry name" value="Fido"/>
</dbReference>
<dbReference type="Proteomes" id="UP000663720">
    <property type="component" value="Chromosome"/>
</dbReference>
<dbReference type="PROSITE" id="PS51459">
    <property type="entry name" value="FIDO"/>
    <property type="match status" value="1"/>
</dbReference>
<name>A0A975GH99_9BACT</name>
<feature type="site" description="Important for autoinhibition of adenylyltransferase activity" evidence="3">
    <location>
        <position position="34"/>
    </location>
</feature>
<dbReference type="SUPFAM" id="SSF140931">
    <property type="entry name" value="Fic-like"/>
    <property type="match status" value="1"/>
</dbReference>
<dbReference type="GO" id="GO:0005524">
    <property type="term" value="F:ATP binding"/>
    <property type="evidence" value="ECO:0007669"/>
    <property type="project" value="UniProtKB-KW"/>
</dbReference>
<reference evidence="5" key="1">
    <citation type="journal article" date="2021" name="Microb. Physiol.">
        <title>Proteogenomic Insights into the Physiology of Marine, Sulfate-Reducing, Filamentous Desulfonema limicola and Desulfonema magnum.</title>
        <authorList>
            <person name="Schnaars V."/>
            <person name="Wohlbrand L."/>
            <person name="Scheve S."/>
            <person name="Hinrichs C."/>
            <person name="Reinhardt R."/>
            <person name="Rabus R."/>
        </authorList>
    </citation>
    <scope>NUCLEOTIDE SEQUENCE</scope>
    <source>
        <strain evidence="5">5ac10</strain>
    </source>
</reference>
<dbReference type="PANTHER" id="PTHR13504">
    <property type="entry name" value="FIDO DOMAIN-CONTAINING PROTEIN DDB_G0283145"/>
    <property type="match status" value="1"/>
</dbReference>
<dbReference type="InterPro" id="IPR036597">
    <property type="entry name" value="Fido-like_dom_sf"/>
</dbReference>
<feature type="domain" description="Fido" evidence="4">
    <location>
        <begin position="86"/>
        <end position="238"/>
    </location>
</feature>
<evidence type="ECO:0000313" key="5">
    <source>
        <dbReference type="EMBL" id="QTA81087.1"/>
    </source>
</evidence>
<dbReference type="KEGG" id="dli:dnl_34130"/>
<gene>
    <name evidence="5" type="ORF">dnl_34130</name>
</gene>